<evidence type="ECO:0000256" key="3">
    <source>
        <dbReference type="ARBA" id="ARBA00023163"/>
    </source>
</evidence>
<dbReference type="EMBL" id="BAABRN010000009">
    <property type="protein sequence ID" value="GAA5501424.1"/>
    <property type="molecule type" value="Genomic_DNA"/>
</dbReference>
<evidence type="ECO:0000313" key="5">
    <source>
        <dbReference type="EMBL" id="GAA5501424.1"/>
    </source>
</evidence>
<dbReference type="Pfam" id="PF20240">
    <property type="entry name" value="DUF6597"/>
    <property type="match status" value="1"/>
</dbReference>
<dbReference type="RefSeq" id="WP_353541395.1">
    <property type="nucleotide sequence ID" value="NZ_BAABRN010000009.1"/>
</dbReference>
<dbReference type="PANTHER" id="PTHR46796">
    <property type="entry name" value="HTH-TYPE TRANSCRIPTIONAL ACTIVATOR RHAS-RELATED"/>
    <property type="match status" value="1"/>
</dbReference>
<dbReference type="InterPro" id="IPR009057">
    <property type="entry name" value="Homeodomain-like_sf"/>
</dbReference>
<dbReference type="Proteomes" id="UP001458946">
    <property type="component" value="Unassembled WGS sequence"/>
</dbReference>
<protein>
    <recommendedName>
        <fullName evidence="4">HTH araC/xylS-type domain-containing protein</fullName>
    </recommendedName>
</protein>
<keyword evidence="2" id="KW-0238">DNA-binding</keyword>
<accession>A0ABP9V829</accession>
<dbReference type="PANTHER" id="PTHR46796:SF15">
    <property type="entry name" value="BLL1074 PROTEIN"/>
    <property type="match status" value="1"/>
</dbReference>
<keyword evidence="3" id="KW-0804">Transcription</keyword>
<name>A0ABP9V829_9DEIO</name>
<dbReference type="Gene3D" id="1.10.10.60">
    <property type="entry name" value="Homeodomain-like"/>
    <property type="match status" value="1"/>
</dbReference>
<organism evidence="5 6">
    <name type="scientific">Deinococcus xinjiangensis</name>
    <dbReference type="NCBI Taxonomy" id="457454"/>
    <lineage>
        <taxon>Bacteria</taxon>
        <taxon>Thermotogati</taxon>
        <taxon>Deinococcota</taxon>
        <taxon>Deinococci</taxon>
        <taxon>Deinococcales</taxon>
        <taxon>Deinococcaceae</taxon>
        <taxon>Deinococcus</taxon>
    </lineage>
</organism>
<evidence type="ECO:0000259" key="4">
    <source>
        <dbReference type="PROSITE" id="PS01124"/>
    </source>
</evidence>
<comment type="caution">
    <text evidence="5">The sequence shown here is derived from an EMBL/GenBank/DDBJ whole genome shotgun (WGS) entry which is preliminary data.</text>
</comment>
<dbReference type="PROSITE" id="PS01124">
    <property type="entry name" value="HTH_ARAC_FAMILY_2"/>
    <property type="match status" value="1"/>
</dbReference>
<dbReference type="InterPro" id="IPR050204">
    <property type="entry name" value="AraC_XylS_family_regulators"/>
</dbReference>
<dbReference type="Pfam" id="PF12833">
    <property type="entry name" value="HTH_18"/>
    <property type="match status" value="1"/>
</dbReference>
<dbReference type="SMART" id="SM00342">
    <property type="entry name" value="HTH_ARAC"/>
    <property type="match status" value="1"/>
</dbReference>
<keyword evidence="6" id="KW-1185">Reference proteome</keyword>
<sequence length="304" mass="33760">MRGAAEGVKLRGVAYREFLPDQRLRELVRVYWQVSEFHDLGQEEHRFLPERLVRLTFYAGTSWQGDLSGLALEKMPSAALSGLTLLPQRVVSVGQTKALGVELYPWGARQLFGWSAEMLMLDLSAHPAAREMCALLTLDRWEEARQTLEGWLLGLWHAQAGALGKGVQAAAQLYTSLGTAKIGTLAEELNLSQRQLERQFAQQVGVNAKTLARLIRFEEVHNRISLEPDLALAPLAYELGFADQAHLNREFKALSHMTPRAFAVLAEQRNVSHQFESAELVSETALGSLTSFTSTFSLGGEKSV</sequence>
<gene>
    <name evidence="5" type="ORF">Dxin01_01156</name>
</gene>
<proteinExistence type="predicted"/>
<keyword evidence="1" id="KW-0805">Transcription regulation</keyword>
<evidence type="ECO:0000313" key="6">
    <source>
        <dbReference type="Proteomes" id="UP001458946"/>
    </source>
</evidence>
<evidence type="ECO:0000256" key="2">
    <source>
        <dbReference type="ARBA" id="ARBA00023125"/>
    </source>
</evidence>
<dbReference type="InterPro" id="IPR018060">
    <property type="entry name" value="HTH_AraC"/>
</dbReference>
<evidence type="ECO:0000256" key="1">
    <source>
        <dbReference type="ARBA" id="ARBA00023015"/>
    </source>
</evidence>
<dbReference type="InterPro" id="IPR046532">
    <property type="entry name" value="DUF6597"/>
</dbReference>
<feature type="domain" description="HTH araC/xylS-type" evidence="4">
    <location>
        <begin position="181"/>
        <end position="265"/>
    </location>
</feature>
<reference evidence="5 6" key="1">
    <citation type="submission" date="2024-02" db="EMBL/GenBank/DDBJ databases">
        <title>Deinococcus xinjiangensis NBRC 107630.</title>
        <authorList>
            <person name="Ichikawa N."/>
            <person name="Katano-Makiyama Y."/>
            <person name="Hidaka K."/>
        </authorList>
    </citation>
    <scope>NUCLEOTIDE SEQUENCE [LARGE SCALE GENOMIC DNA]</scope>
    <source>
        <strain evidence="5 6">NBRC 107630</strain>
    </source>
</reference>
<dbReference type="SUPFAM" id="SSF46689">
    <property type="entry name" value="Homeodomain-like"/>
    <property type="match status" value="1"/>
</dbReference>